<dbReference type="SMR" id="A0A8T3ARF2"/>
<evidence type="ECO:0000256" key="1">
    <source>
        <dbReference type="SAM" id="Coils"/>
    </source>
</evidence>
<dbReference type="Proteomes" id="UP000829196">
    <property type="component" value="Unassembled WGS sequence"/>
</dbReference>
<keyword evidence="4" id="KW-1185">Reference proteome</keyword>
<feature type="coiled-coil region" evidence="1">
    <location>
        <begin position="27"/>
        <end position="54"/>
    </location>
</feature>
<feature type="region of interest" description="Disordered" evidence="2">
    <location>
        <begin position="87"/>
        <end position="115"/>
    </location>
</feature>
<comment type="caution">
    <text evidence="3">The sequence shown here is derived from an EMBL/GenBank/DDBJ whole genome shotgun (WGS) entry which is preliminary data.</text>
</comment>
<sequence>MPAKTAGKEQISCSEALDRCTMEKMTLREAKVEKERVREELEGVVERMKKMRERIGEGVEGDQGVDDSLGEGARDRGGVLRFSWDLRTRGRQGRGPKDIRMPEKENEELLFDPIR</sequence>
<dbReference type="AlphaFoldDB" id="A0A8T3ARF2"/>
<dbReference type="EMBL" id="JAGYWB010000014">
    <property type="protein sequence ID" value="KAI0498700.1"/>
    <property type="molecule type" value="Genomic_DNA"/>
</dbReference>
<feature type="compositionally biased region" description="Basic and acidic residues" evidence="2">
    <location>
        <begin position="95"/>
        <end position="104"/>
    </location>
</feature>
<keyword evidence="1" id="KW-0175">Coiled coil</keyword>
<protein>
    <submittedName>
        <fullName evidence="3">Uncharacterized protein</fullName>
    </submittedName>
</protein>
<proteinExistence type="predicted"/>
<evidence type="ECO:0000256" key="2">
    <source>
        <dbReference type="SAM" id="MobiDB-lite"/>
    </source>
</evidence>
<gene>
    <name evidence="3" type="ORF">KFK09_019590</name>
</gene>
<evidence type="ECO:0000313" key="4">
    <source>
        <dbReference type="Proteomes" id="UP000829196"/>
    </source>
</evidence>
<reference evidence="3" key="1">
    <citation type="journal article" date="2022" name="Front. Genet.">
        <title>Chromosome-Scale Assembly of the Dendrobium nobile Genome Provides Insights Into the Molecular Mechanism of the Biosynthesis of the Medicinal Active Ingredient of Dendrobium.</title>
        <authorList>
            <person name="Xu Q."/>
            <person name="Niu S.-C."/>
            <person name="Li K.-L."/>
            <person name="Zheng P.-J."/>
            <person name="Zhang X.-J."/>
            <person name="Jia Y."/>
            <person name="Liu Y."/>
            <person name="Niu Y.-X."/>
            <person name="Yu L.-H."/>
            <person name="Chen D.-F."/>
            <person name="Zhang G.-Q."/>
        </authorList>
    </citation>
    <scope>NUCLEOTIDE SEQUENCE</scope>
    <source>
        <tissue evidence="3">Leaf</tissue>
    </source>
</reference>
<accession>A0A8T3ARF2</accession>
<feature type="compositionally biased region" description="Acidic residues" evidence="2">
    <location>
        <begin position="105"/>
        <end position="115"/>
    </location>
</feature>
<name>A0A8T3ARF2_DENNO</name>
<organism evidence="3 4">
    <name type="scientific">Dendrobium nobile</name>
    <name type="common">Orchid</name>
    <dbReference type="NCBI Taxonomy" id="94219"/>
    <lineage>
        <taxon>Eukaryota</taxon>
        <taxon>Viridiplantae</taxon>
        <taxon>Streptophyta</taxon>
        <taxon>Embryophyta</taxon>
        <taxon>Tracheophyta</taxon>
        <taxon>Spermatophyta</taxon>
        <taxon>Magnoliopsida</taxon>
        <taxon>Liliopsida</taxon>
        <taxon>Asparagales</taxon>
        <taxon>Orchidaceae</taxon>
        <taxon>Epidendroideae</taxon>
        <taxon>Malaxideae</taxon>
        <taxon>Dendrobiinae</taxon>
        <taxon>Dendrobium</taxon>
    </lineage>
</organism>
<evidence type="ECO:0000313" key="3">
    <source>
        <dbReference type="EMBL" id="KAI0498700.1"/>
    </source>
</evidence>